<organism evidence="6 7">
    <name type="scientific">Rhodotorula mucilaginosa</name>
    <name type="common">Yeast</name>
    <name type="synonym">Rhodotorula rubra</name>
    <dbReference type="NCBI Taxonomy" id="5537"/>
    <lineage>
        <taxon>Eukaryota</taxon>
        <taxon>Fungi</taxon>
        <taxon>Dikarya</taxon>
        <taxon>Basidiomycota</taxon>
        <taxon>Pucciniomycotina</taxon>
        <taxon>Microbotryomycetes</taxon>
        <taxon>Sporidiobolales</taxon>
        <taxon>Sporidiobolaceae</taxon>
        <taxon>Rhodotorula</taxon>
    </lineage>
</organism>
<dbReference type="OrthoDB" id="10266026at2759"/>
<accession>A0A9P6W2H3</accession>
<feature type="region of interest" description="Disordered" evidence="4">
    <location>
        <begin position="539"/>
        <end position="566"/>
    </location>
</feature>
<dbReference type="GO" id="GO:0048188">
    <property type="term" value="C:Set1C/COMPASS complex"/>
    <property type="evidence" value="ECO:0007669"/>
    <property type="project" value="InterPro"/>
</dbReference>
<dbReference type="SMART" id="SM00449">
    <property type="entry name" value="SPRY"/>
    <property type="match status" value="1"/>
</dbReference>
<evidence type="ECO:0000256" key="1">
    <source>
        <dbReference type="ARBA" id="ARBA00004123"/>
    </source>
</evidence>
<keyword evidence="7" id="KW-1185">Reference proteome</keyword>
<feature type="compositionally biased region" description="Low complexity" evidence="4">
    <location>
        <begin position="93"/>
        <end position="104"/>
    </location>
</feature>
<dbReference type="Proteomes" id="UP000777482">
    <property type="component" value="Unassembled WGS sequence"/>
</dbReference>
<reference evidence="6 7" key="1">
    <citation type="submission" date="2020-11" db="EMBL/GenBank/DDBJ databases">
        <title>Kefir isolates.</title>
        <authorList>
            <person name="Marcisauskas S."/>
            <person name="Kim Y."/>
            <person name="Blasche S."/>
        </authorList>
    </citation>
    <scope>NUCLEOTIDE SEQUENCE [LARGE SCALE GENOMIC DNA]</scope>
    <source>
        <strain evidence="6 7">KR</strain>
    </source>
</reference>
<feature type="compositionally biased region" description="Low complexity" evidence="4">
    <location>
        <begin position="347"/>
        <end position="360"/>
    </location>
</feature>
<dbReference type="PROSITE" id="PS50188">
    <property type="entry name" value="B302_SPRY"/>
    <property type="match status" value="1"/>
</dbReference>
<dbReference type="GO" id="GO:0000976">
    <property type="term" value="F:transcription cis-regulatory region binding"/>
    <property type="evidence" value="ECO:0007669"/>
    <property type="project" value="TreeGrafter"/>
</dbReference>
<feature type="region of interest" description="Disordered" evidence="4">
    <location>
        <begin position="1"/>
        <end position="104"/>
    </location>
</feature>
<evidence type="ECO:0000256" key="3">
    <source>
        <dbReference type="ARBA" id="ARBA00038149"/>
    </source>
</evidence>
<feature type="region of interest" description="Disordered" evidence="4">
    <location>
        <begin position="342"/>
        <end position="370"/>
    </location>
</feature>
<dbReference type="InterPro" id="IPR013320">
    <property type="entry name" value="ConA-like_dom_sf"/>
</dbReference>
<feature type="domain" description="B30.2/SPRY" evidence="5">
    <location>
        <begin position="137"/>
        <end position="333"/>
    </location>
</feature>
<evidence type="ECO:0000313" key="7">
    <source>
        <dbReference type="Proteomes" id="UP000777482"/>
    </source>
</evidence>
<evidence type="ECO:0000313" key="6">
    <source>
        <dbReference type="EMBL" id="KAG0660538.1"/>
    </source>
</evidence>
<dbReference type="SUPFAM" id="SSF49899">
    <property type="entry name" value="Concanavalin A-like lectins/glucanases"/>
    <property type="match status" value="1"/>
</dbReference>
<dbReference type="InterPro" id="IPR043136">
    <property type="entry name" value="B30.2/SPRY_sf"/>
</dbReference>
<dbReference type="PANTHER" id="PTHR10598:SF0">
    <property type="entry name" value="SET1_ASH2 HISTONE METHYLTRANSFERASE COMPLEX SUBUNIT ASH2"/>
    <property type="match status" value="1"/>
</dbReference>
<feature type="compositionally biased region" description="Low complexity" evidence="4">
    <location>
        <begin position="552"/>
        <end position="565"/>
    </location>
</feature>
<name>A0A9P6W2H3_RHOMI</name>
<dbReference type="Gene3D" id="2.60.120.920">
    <property type="match status" value="1"/>
</dbReference>
<dbReference type="PANTHER" id="PTHR10598">
    <property type="entry name" value="SET1/ASH2 HISTONE METHYLTRANSFERASE COMPLEX SUBUNIT ASH2"/>
    <property type="match status" value="1"/>
</dbReference>
<feature type="region of interest" description="Disordered" evidence="4">
    <location>
        <begin position="605"/>
        <end position="642"/>
    </location>
</feature>
<feature type="region of interest" description="Disordered" evidence="4">
    <location>
        <begin position="208"/>
        <end position="235"/>
    </location>
</feature>
<comment type="subcellular location">
    <subcellularLocation>
        <location evidence="1">Nucleus</location>
    </subcellularLocation>
</comment>
<dbReference type="CDD" id="cd12872">
    <property type="entry name" value="SPRY_Ash2"/>
    <property type="match status" value="1"/>
</dbReference>
<dbReference type="InterPro" id="IPR037353">
    <property type="entry name" value="ASH2"/>
</dbReference>
<protein>
    <recommendedName>
        <fullName evidence="5">B30.2/SPRY domain-containing protein</fullName>
    </recommendedName>
</protein>
<evidence type="ECO:0000256" key="2">
    <source>
        <dbReference type="ARBA" id="ARBA00023242"/>
    </source>
</evidence>
<dbReference type="EMBL" id="PUHQ01000043">
    <property type="protein sequence ID" value="KAG0660538.1"/>
    <property type="molecule type" value="Genomic_DNA"/>
</dbReference>
<keyword evidence="2" id="KW-0539">Nucleus</keyword>
<dbReference type="AlphaFoldDB" id="A0A9P6W2H3"/>
<comment type="caution">
    <text evidence="6">The sequence shown here is derived from an EMBL/GenBank/DDBJ whole genome shotgun (WGS) entry which is preliminary data.</text>
</comment>
<dbReference type="InterPro" id="IPR001870">
    <property type="entry name" value="B30.2/SPRY"/>
</dbReference>
<feature type="compositionally biased region" description="Pro residues" evidence="4">
    <location>
        <begin position="617"/>
        <end position="627"/>
    </location>
</feature>
<comment type="similarity">
    <text evidence="3">Belongs to the cclA family.</text>
</comment>
<feature type="compositionally biased region" description="Low complexity" evidence="4">
    <location>
        <begin position="628"/>
        <end position="642"/>
    </location>
</feature>
<evidence type="ECO:0000256" key="4">
    <source>
        <dbReference type="SAM" id="MobiDB-lite"/>
    </source>
</evidence>
<sequence length="642" mass="67698">MDSADSIHAELPTDPADDRPKPGSPRLGAADPLLVDQQPQLVDSDAEPSKRRPTKRKHSPAVLAPPTPPTATSSHAASPAPNTTTAGGGGGDPSDISNPPVLVPHALHLPDSEFEFYSTRSHPFNKHGYRYTPCGPSLGTPLPVPPQRTIESFPKGVHWSWEDRSQFTVLTEDARTITTDKGWRAARANVGIREGAWYWEIKIERGGGDGGRDKGGEGQGSWVRPGVGRRESPLNAPVGIDGYSYGYRDRTGDAVSLAQPAAFGQPYGTSAVIGVYVSLPPRPPLDTPSDRRSPARIVRKRIPIRYRGSLYFEQLEYAPSKEMDELLVDPALEAFRKRQHEEKLAKAKATAPGTKAPPSTEESGPPLRPLPKLEGSQVAFFLDGECQGVAFEDLYDFLPLRKIKNPGTNTTTRERSKKDSRALMENWHDDGATGYFPMVSVFGGGIATLNPGPSFDFPPPSGDLDPVLAQSPHPPTKPRVKMPGADGGGHWRPLCERYDEFVEEQAYLDDLDAQEAVRVLLEAKQDALRAAAAAAGAGASQGISSGGGGGAALATTASGTATPTSKKARIATEVSLAQATTAAVTAAAAASNRLAALGVVKAESGAAAAQTESPAQSPSPLPPPPPTSAALPSFSSSSAAAT</sequence>
<gene>
    <name evidence="6" type="ORF">C6P46_004563</name>
</gene>
<feature type="compositionally biased region" description="Low complexity" evidence="4">
    <location>
        <begin position="70"/>
        <end position="85"/>
    </location>
</feature>
<proteinExistence type="inferred from homology"/>
<evidence type="ECO:0000259" key="5">
    <source>
        <dbReference type="PROSITE" id="PS50188"/>
    </source>
</evidence>
<dbReference type="InterPro" id="IPR003877">
    <property type="entry name" value="SPRY_dom"/>
</dbReference>